<gene>
    <name evidence="2" type="ORF">rCG_42060</name>
</gene>
<evidence type="ECO:0000313" key="2">
    <source>
        <dbReference type="EMBL" id="EDL87743.1"/>
    </source>
</evidence>
<dbReference type="AlphaFoldDB" id="A6JUN6"/>
<feature type="region of interest" description="Disordered" evidence="1">
    <location>
        <begin position="18"/>
        <end position="49"/>
    </location>
</feature>
<dbReference type="Proteomes" id="UP000234681">
    <property type="component" value="Chromosome 1"/>
</dbReference>
<proteinExistence type="predicted"/>
<sequence>MNISVLPYFIPRVAASQKLGSPRANTQDNVSLRRYPRSQPGLPFRWPTR</sequence>
<accession>A6JUN6</accession>
<protein>
    <submittedName>
        <fullName evidence="2">RCG42060</fullName>
    </submittedName>
</protein>
<evidence type="ECO:0000313" key="3">
    <source>
        <dbReference type="Proteomes" id="UP000234681"/>
    </source>
</evidence>
<dbReference type="EMBL" id="CH474002">
    <property type="protein sequence ID" value="EDL87743.1"/>
    <property type="molecule type" value="Genomic_DNA"/>
</dbReference>
<reference evidence="2 3" key="1">
    <citation type="submission" date="2005-09" db="EMBL/GenBank/DDBJ databases">
        <authorList>
            <person name="Mural R.J."/>
            <person name="Li P.W."/>
            <person name="Adams M.D."/>
            <person name="Amanatides P.G."/>
            <person name="Baden-Tillson H."/>
            <person name="Barnstead M."/>
            <person name="Chin S.H."/>
            <person name="Dew I."/>
            <person name="Evans C.A."/>
            <person name="Ferriera S."/>
            <person name="Flanigan M."/>
            <person name="Fosler C."/>
            <person name="Glodek A."/>
            <person name="Gu Z."/>
            <person name="Holt R.A."/>
            <person name="Jennings D."/>
            <person name="Kraft C.L."/>
            <person name="Lu F."/>
            <person name="Nguyen T."/>
            <person name="Nusskern D.R."/>
            <person name="Pfannkoch C.M."/>
            <person name="Sitter C."/>
            <person name="Sutton G.G."/>
            <person name="Venter J.C."/>
            <person name="Wang Z."/>
            <person name="Woodage T."/>
            <person name="Zheng X.H."/>
            <person name="Zhong F."/>
        </authorList>
    </citation>
    <scope>NUCLEOTIDE SEQUENCE [LARGE SCALE GENOMIC DNA]</scope>
    <source>
        <strain>BN</strain>
        <strain evidence="3">Sprague-Dawley</strain>
    </source>
</reference>
<name>A6JUN6_RAT</name>
<evidence type="ECO:0000256" key="1">
    <source>
        <dbReference type="SAM" id="MobiDB-lite"/>
    </source>
</evidence>
<organism evidence="2 3">
    <name type="scientific">Rattus norvegicus</name>
    <name type="common">Rat</name>
    <dbReference type="NCBI Taxonomy" id="10116"/>
    <lineage>
        <taxon>Eukaryota</taxon>
        <taxon>Metazoa</taxon>
        <taxon>Chordata</taxon>
        <taxon>Craniata</taxon>
        <taxon>Vertebrata</taxon>
        <taxon>Euteleostomi</taxon>
        <taxon>Mammalia</taxon>
        <taxon>Eutheria</taxon>
        <taxon>Euarchontoglires</taxon>
        <taxon>Glires</taxon>
        <taxon>Rodentia</taxon>
        <taxon>Myomorpha</taxon>
        <taxon>Muroidea</taxon>
        <taxon>Muridae</taxon>
        <taxon>Murinae</taxon>
        <taxon>Rattus</taxon>
    </lineage>
</organism>